<dbReference type="SUPFAM" id="SSF53335">
    <property type="entry name" value="S-adenosyl-L-methionine-dependent methyltransferases"/>
    <property type="match status" value="1"/>
</dbReference>
<comment type="caution">
    <text evidence="4">The sequence shown here is derived from an EMBL/GenBank/DDBJ whole genome shotgun (WGS) entry which is preliminary data.</text>
</comment>
<dbReference type="GO" id="GO:0052913">
    <property type="term" value="F:16S rRNA (guanine(966)-N(2))-methyltransferase activity"/>
    <property type="evidence" value="ECO:0007669"/>
    <property type="project" value="UniProtKB-EC"/>
</dbReference>
<dbReference type="PROSITE" id="PS00092">
    <property type="entry name" value="N6_MTASE"/>
    <property type="match status" value="1"/>
</dbReference>
<organism evidence="4 5">
    <name type="scientific">Amycolatopsis alkalitolerans</name>
    <dbReference type="NCBI Taxonomy" id="2547244"/>
    <lineage>
        <taxon>Bacteria</taxon>
        <taxon>Bacillati</taxon>
        <taxon>Actinomycetota</taxon>
        <taxon>Actinomycetes</taxon>
        <taxon>Pseudonocardiales</taxon>
        <taxon>Pseudonocardiaceae</taxon>
        <taxon>Amycolatopsis</taxon>
    </lineage>
</organism>
<dbReference type="GO" id="GO:0003676">
    <property type="term" value="F:nucleic acid binding"/>
    <property type="evidence" value="ECO:0007669"/>
    <property type="project" value="InterPro"/>
</dbReference>
<accession>A0A5C4LTM6</accession>
<keyword evidence="2 4" id="KW-0808">Transferase</keyword>
<dbReference type="PIRSF" id="PIRSF004553">
    <property type="entry name" value="CHP00095"/>
    <property type="match status" value="1"/>
</dbReference>
<dbReference type="Proteomes" id="UP000305546">
    <property type="component" value="Unassembled WGS sequence"/>
</dbReference>
<evidence type="ECO:0000313" key="5">
    <source>
        <dbReference type="Proteomes" id="UP000305546"/>
    </source>
</evidence>
<dbReference type="PANTHER" id="PTHR43542">
    <property type="entry name" value="METHYLTRANSFERASE"/>
    <property type="match status" value="1"/>
</dbReference>
<dbReference type="InterPro" id="IPR004398">
    <property type="entry name" value="RNA_MeTrfase_RsmD"/>
</dbReference>
<proteinExistence type="predicted"/>
<dbReference type="EC" id="2.1.1.171" evidence="4"/>
<dbReference type="RefSeq" id="WP_139099201.1">
    <property type="nucleotide sequence ID" value="NZ_VDFW01000026.1"/>
</dbReference>
<protein>
    <submittedName>
        <fullName evidence="4">16S rRNA (Guanine(966)-N(2))-methyltransferase RsmD</fullName>
        <ecNumber evidence="4">2.1.1.171</ecNumber>
    </submittedName>
</protein>
<dbReference type="Pfam" id="PF03602">
    <property type="entry name" value="Cons_hypoth95"/>
    <property type="match status" value="1"/>
</dbReference>
<keyword evidence="1 4" id="KW-0489">Methyltransferase</keyword>
<evidence type="ECO:0000256" key="2">
    <source>
        <dbReference type="ARBA" id="ARBA00022679"/>
    </source>
</evidence>
<evidence type="ECO:0000256" key="1">
    <source>
        <dbReference type="ARBA" id="ARBA00022603"/>
    </source>
</evidence>
<sequence>MTRIVAGRAGGRRLKVPPQGTRPTSERARESLFNALESAGELRGARVLDLYAGSGALGLEALSRGAEDVLFVESDRRAVRVLRGNVTELALGGRVRAGQVEAVLAQPAEKPFDLVLADPPYAMDAARLGVMLTALAAGGWIAEGGLVILERAQRDGEPDWPGGFAPLRTMRHGDTALYWAEYVTSPRDAG</sequence>
<dbReference type="CDD" id="cd02440">
    <property type="entry name" value="AdoMet_MTases"/>
    <property type="match status" value="1"/>
</dbReference>
<dbReference type="InterPro" id="IPR002052">
    <property type="entry name" value="DNA_methylase_N6_adenine_CS"/>
</dbReference>
<dbReference type="PANTHER" id="PTHR43542:SF1">
    <property type="entry name" value="METHYLTRANSFERASE"/>
    <property type="match status" value="1"/>
</dbReference>
<feature type="region of interest" description="Disordered" evidence="3">
    <location>
        <begin position="1"/>
        <end position="27"/>
    </location>
</feature>
<dbReference type="AlphaFoldDB" id="A0A5C4LTM6"/>
<keyword evidence="5" id="KW-1185">Reference proteome</keyword>
<dbReference type="InterPro" id="IPR029063">
    <property type="entry name" value="SAM-dependent_MTases_sf"/>
</dbReference>
<name>A0A5C4LTM6_9PSEU</name>
<dbReference type="EMBL" id="VDFW01000026">
    <property type="protein sequence ID" value="TNC22447.1"/>
    <property type="molecule type" value="Genomic_DNA"/>
</dbReference>
<gene>
    <name evidence="4" type="primary">rsmD</name>
    <name evidence="4" type="ORF">FG385_24840</name>
</gene>
<dbReference type="NCBIfam" id="TIGR00095">
    <property type="entry name" value="16S rRNA (guanine(966)-N(2))-methyltransferase RsmD"/>
    <property type="match status" value="1"/>
</dbReference>
<dbReference type="Gene3D" id="3.40.50.150">
    <property type="entry name" value="Vaccinia Virus protein VP39"/>
    <property type="match status" value="1"/>
</dbReference>
<dbReference type="OrthoDB" id="9803017at2"/>
<evidence type="ECO:0000256" key="3">
    <source>
        <dbReference type="SAM" id="MobiDB-lite"/>
    </source>
</evidence>
<reference evidence="4 5" key="1">
    <citation type="submission" date="2019-06" db="EMBL/GenBank/DDBJ databases">
        <title>Amycolatopsis alkalitolerans sp. nov., isolated from Gastrodia elata Blume.</title>
        <authorList>
            <person name="Narsing Rao M.P."/>
            <person name="Li W.J."/>
        </authorList>
    </citation>
    <scope>NUCLEOTIDE SEQUENCE [LARGE SCALE GENOMIC DNA]</scope>
    <source>
        <strain evidence="4 5">SYSUP0005</strain>
    </source>
</reference>
<evidence type="ECO:0000313" key="4">
    <source>
        <dbReference type="EMBL" id="TNC22447.1"/>
    </source>
</evidence>